<dbReference type="EMBL" id="FPJO01000006">
    <property type="protein sequence ID" value="SFX76137.1"/>
    <property type="molecule type" value="Genomic_DNA"/>
</dbReference>
<sequence length="126" mass="13873">MIGIEAAGDDERPVKRTQDDMWAVDLAAARQFRDREGYLRVPRKHVEHLEGVAEGTTNPSGRQTGTDGIVVVKLGTWLDNTRTLRISHRARTTEAICALSEVQPDSARSSSVAGQWPRGGEGRLDH</sequence>
<proteinExistence type="predicted"/>
<dbReference type="OrthoDB" id="4315859at2"/>
<dbReference type="Proteomes" id="UP000181909">
    <property type="component" value="Unassembled WGS sequence"/>
</dbReference>
<reference evidence="2 3" key="1">
    <citation type="submission" date="2016-11" db="EMBL/GenBank/DDBJ databases">
        <authorList>
            <person name="Jaros S."/>
            <person name="Januszkiewicz K."/>
            <person name="Wedrychowicz H."/>
        </authorList>
    </citation>
    <scope>NUCLEOTIDE SEQUENCE [LARGE SCALE GENOMIC DNA]</scope>
    <source>
        <strain evidence="2 3">OK807</strain>
    </source>
</reference>
<protein>
    <submittedName>
        <fullName evidence="2">Uncharacterized protein</fullName>
    </submittedName>
</protein>
<accession>A0A1K1ZPQ2</accession>
<gene>
    <name evidence="2" type="ORF">SAMN02787144_100635</name>
</gene>
<dbReference type="RefSeq" id="WP_143166481.1">
    <property type="nucleotide sequence ID" value="NZ_CP108277.1"/>
</dbReference>
<organism evidence="2 3">
    <name type="scientific">Streptomyces atratus</name>
    <dbReference type="NCBI Taxonomy" id="1893"/>
    <lineage>
        <taxon>Bacteria</taxon>
        <taxon>Bacillati</taxon>
        <taxon>Actinomycetota</taxon>
        <taxon>Actinomycetes</taxon>
        <taxon>Kitasatosporales</taxon>
        <taxon>Streptomycetaceae</taxon>
        <taxon>Streptomyces</taxon>
    </lineage>
</organism>
<evidence type="ECO:0000256" key="1">
    <source>
        <dbReference type="SAM" id="MobiDB-lite"/>
    </source>
</evidence>
<evidence type="ECO:0000313" key="3">
    <source>
        <dbReference type="Proteomes" id="UP000181909"/>
    </source>
</evidence>
<dbReference type="AlphaFoldDB" id="A0A1K1ZPQ2"/>
<evidence type="ECO:0000313" key="2">
    <source>
        <dbReference type="EMBL" id="SFX76137.1"/>
    </source>
</evidence>
<feature type="region of interest" description="Disordered" evidence="1">
    <location>
        <begin position="101"/>
        <end position="126"/>
    </location>
</feature>
<name>A0A1K1ZPQ2_STRAR</name>